<evidence type="ECO:0000256" key="12">
    <source>
        <dbReference type="SAM" id="Phobius"/>
    </source>
</evidence>
<keyword evidence="9 11" id="KW-0807">Transducer</keyword>
<name>D9SEU6_GALCS</name>
<evidence type="ECO:0000259" key="14">
    <source>
        <dbReference type="PROSITE" id="PS50885"/>
    </source>
</evidence>
<dbReference type="GO" id="GO:0007165">
    <property type="term" value="P:signal transduction"/>
    <property type="evidence" value="ECO:0007669"/>
    <property type="project" value="UniProtKB-KW"/>
</dbReference>
<keyword evidence="2" id="KW-1003">Cell membrane</keyword>
<dbReference type="Pfam" id="PF02203">
    <property type="entry name" value="TarH"/>
    <property type="match status" value="1"/>
</dbReference>
<evidence type="ECO:0000256" key="9">
    <source>
        <dbReference type="ARBA" id="ARBA00023224"/>
    </source>
</evidence>
<evidence type="ECO:0000256" key="11">
    <source>
        <dbReference type="PROSITE-ProRule" id="PRU00284"/>
    </source>
</evidence>
<proteinExistence type="inferred from homology"/>
<evidence type="ECO:0000256" key="10">
    <source>
        <dbReference type="ARBA" id="ARBA00029447"/>
    </source>
</evidence>
<dbReference type="HOGENOM" id="CLU_000445_107_27_4"/>
<dbReference type="GO" id="GO:0004888">
    <property type="term" value="F:transmembrane signaling receptor activity"/>
    <property type="evidence" value="ECO:0007669"/>
    <property type="project" value="InterPro"/>
</dbReference>
<dbReference type="EMBL" id="CP002159">
    <property type="protein sequence ID" value="ADL55043.1"/>
    <property type="molecule type" value="Genomic_DNA"/>
</dbReference>
<keyword evidence="4" id="KW-0145">Chemotaxis</keyword>
<dbReference type="PANTHER" id="PTHR32089">
    <property type="entry name" value="METHYL-ACCEPTING CHEMOTAXIS PROTEIN MCPB"/>
    <property type="match status" value="1"/>
</dbReference>
<dbReference type="RefSeq" id="WP_013292983.1">
    <property type="nucleotide sequence ID" value="NC_014394.1"/>
</dbReference>
<evidence type="ECO:0000256" key="7">
    <source>
        <dbReference type="ARBA" id="ARBA00022989"/>
    </source>
</evidence>
<organism evidence="15 16">
    <name type="scientific">Gallionella capsiferriformans (strain ES-2)</name>
    <name type="common">Gallionella ferruginea capsiferriformans (strain ES-2)</name>
    <dbReference type="NCBI Taxonomy" id="395494"/>
    <lineage>
        <taxon>Bacteria</taxon>
        <taxon>Pseudomonadati</taxon>
        <taxon>Pseudomonadota</taxon>
        <taxon>Betaproteobacteria</taxon>
        <taxon>Nitrosomonadales</taxon>
        <taxon>Gallionellaceae</taxon>
        <taxon>Gallionella</taxon>
    </lineage>
</organism>
<comment type="similarity">
    <text evidence="10">Belongs to the methyl-accepting chemotaxis (MCP) protein family.</text>
</comment>
<dbReference type="SMART" id="SM00283">
    <property type="entry name" value="MA"/>
    <property type="match status" value="1"/>
</dbReference>
<feature type="transmembrane region" description="Helical" evidence="12">
    <location>
        <begin position="198"/>
        <end position="219"/>
    </location>
</feature>
<dbReference type="Pfam" id="PF00015">
    <property type="entry name" value="MCPsignal"/>
    <property type="match status" value="1"/>
</dbReference>
<dbReference type="GO" id="GO:0006935">
    <property type="term" value="P:chemotaxis"/>
    <property type="evidence" value="ECO:0007669"/>
    <property type="project" value="UniProtKB-KW"/>
</dbReference>
<reference evidence="15 16" key="1">
    <citation type="submission" date="2010-08" db="EMBL/GenBank/DDBJ databases">
        <title>Complete sequence of Gallionella capsiferriformans ES-2.</title>
        <authorList>
            <consortium name="US DOE Joint Genome Institute"/>
            <person name="Lucas S."/>
            <person name="Copeland A."/>
            <person name="Lapidus A."/>
            <person name="Cheng J.-F."/>
            <person name="Bruce D."/>
            <person name="Goodwin L."/>
            <person name="Pitluck S."/>
            <person name="Chertkov O."/>
            <person name="Davenport K.W."/>
            <person name="Detter J.C."/>
            <person name="Han C."/>
            <person name="Tapia R."/>
            <person name="Land M."/>
            <person name="Hauser L."/>
            <person name="Chang Y.-J."/>
            <person name="Jeffries C."/>
            <person name="Kyrpides N."/>
            <person name="Ivanova N."/>
            <person name="Mikhailova N."/>
            <person name="Shelobolina E.S."/>
            <person name="Picardal F."/>
            <person name="Roden E."/>
            <person name="Emerson D."/>
            <person name="Woyke T."/>
        </authorList>
    </citation>
    <scope>NUCLEOTIDE SEQUENCE [LARGE SCALE GENOMIC DNA]</scope>
    <source>
        <strain evidence="15 16">ES-2</strain>
    </source>
</reference>
<dbReference type="InterPro" id="IPR003122">
    <property type="entry name" value="Tar_rcpt_lig-bd"/>
</dbReference>
<dbReference type="KEGG" id="gca:Galf_1013"/>
<dbReference type="PROSITE" id="PS50111">
    <property type="entry name" value="CHEMOTAXIS_TRANSDUC_2"/>
    <property type="match status" value="1"/>
</dbReference>
<dbReference type="PANTHER" id="PTHR32089:SF112">
    <property type="entry name" value="LYSOZYME-LIKE PROTEIN-RELATED"/>
    <property type="match status" value="1"/>
</dbReference>
<feature type="transmembrane region" description="Helical" evidence="12">
    <location>
        <begin position="12"/>
        <end position="33"/>
    </location>
</feature>
<dbReference type="CDD" id="cd06225">
    <property type="entry name" value="HAMP"/>
    <property type="match status" value="1"/>
</dbReference>
<evidence type="ECO:0000313" key="16">
    <source>
        <dbReference type="Proteomes" id="UP000001235"/>
    </source>
</evidence>
<evidence type="ECO:0000256" key="3">
    <source>
        <dbReference type="ARBA" id="ARBA00022481"/>
    </source>
</evidence>
<gene>
    <name evidence="15" type="ordered locus">Galf_1013</name>
</gene>
<dbReference type="InterPro" id="IPR003660">
    <property type="entry name" value="HAMP_dom"/>
</dbReference>
<dbReference type="InterPro" id="IPR004090">
    <property type="entry name" value="Chemotax_Me-accpt_rcpt"/>
</dbReference>
<evidence type="ECO:0000256" key="6">
    <source>
        <dbReference type="ARBA" id="ARBA00022692"/>
    </source>
</evidence>
<keyword evidence="8 12" id="KW-0472">Membrane</keyword>
<dbReference type="STRING" id="395494.Galf_1013"/>
<dbReference type="SUPFAM" id="SSF58104">
    <property type="entry name" value="Methyl-accepting chemotaxis protein (MCP) signaling domain"/>
    <property type="match status" value="1"/>
</dbReference>
<dbReference type="SMART" id="SM00304">
    <property type="entry name" value="HAMP"/>
    <property type="match status" value="1"/>
</dbReference>
<keyword evidence="5" id="KW-0997">Cell inner membrane</keyword>
<evidence type="ECO:0000256" key="4">
    <source>
        <dbReference type="ARBA" id="ARBA00022500"/>
    </source>
</evidence>
<dbReference type="OrthoDB" id="9806477at2"/>
<dbReference type="GO" id="GO:0005886">
    <property type="term" value="C:plasma membrane"/>
    <property type="evidence" value="ECO:0007669"/>
    <property type="project" value="UniProtKB-SubCell"/>
</dbReference>
<dbReference type="Gene3D" id="1.10.287.950">
    <property type="entry name" value="Methyl-accepting chemotaxis protein"/>
    <property type="match status" value="1"/>
</dbReference>
<evidence type="ECO:0000256" key="8">
    <source>
        <dbReference type="ARBA" id="ARBA00023136"/>
    </source>
</evidence>
<keyword evidence="3" id="KW-0488">Methylation</keyword>
<dbReference type="Proteomes" id="UP000001235">
    <property type="component" value="Chromosome"/>
</dbReference>
<dbReference type="Pfam" id="PF00672">
    <property type="entry name" value="HAMP"/>
    <property type="match status" value="1"/>
</dbReference>
<dbReference type="InterPro" id="IPR004089">
    <property type="entry name" value="MCPsignal_dom"/>
</dbReference>
<keyword evidence="7 12" id="KW-1133">Transmembrane helix</keyword>
<evidence type="ECO:0000256" key="1">
    <source>
        <dbReference type="ARBA" id="ARBA00004429"/>
    </source>
</evidence>
<dbReference type="eggNOG" id="COG0840">
    <property type="taxonomic scope" value="Bacteria"/>
</dbReference>
<evidence type="ECO:0000259" key="13">
    <source>
        <dbReference type="PROSITE" id="PS50111"/>
    </source>
</evidence>
<feature type="domain" description="HAMP" evidence="14">
    <location>
        <begin position="220"/>
        <end position="273"/>
    </location>
</feature>
<dbReference type="AlphaFoldDB" id="D9SEU6"/>
<evidence type="ECO:0000256" key="5">
    <source>
        <dbReference type="ARBA" id="ARBA00022519"/>
    </source>
</evidence>
<feature type="domain" description="Methyl-accepting transducer" evidence="13">
    <location>
        <begin position="278"/>
        <end position="514"/>
    </location>
</feature>
<accession>D9SEU6</accession>
<evidence type="ECO:0000313" key="15">
    <source>
        <dbReference type="EMBL" id="ADL55043.1"/>
    </source>
</evidence>
<protein>
    <submittedName>
        <fullName evidence="15">Methyl-accepting chemotaxis sensory transducer</fullName>
    </submittedName>
</protein>
<comment type="subcellular location">
    <subcellularLocation>
        <location evidence="1">Cell inner membrane</location>
        <topology evidence="1">Multi-pass membrane protein</topology>
    </subcellularLocation>
</comment>
<keyword evidence="16" id="KW-1185">Reference proteome</keyword>
<keyword evidence="6 12" id="KW-0812">Transmembrane</keyword>
<dbReference type="PRINTS" id="PR00260">
    <property type="entry name" value="CHEMTRNSDUCR"/>
</dbReference>
<evidence type="ECO:0000256" key="2">
    <source>
        <dbReference type="ARBA" id="ARBA00022475"/>
    </source>
</evidence>
<dbReference type="PROSITE" id="PS50885">
    <property type="entry name" value="HAMP"/>
    <property type="match status" value="1"/>
</dbReference>
<sequence precursor="true">MLNNMTIKARLTMLVSVIMVISVVVAAFAYIGMSNLQTATEDIAVRRIHLIRSVNKLMYAMADNRAHLMRAMQHDPANPASKLHDHPVSRHLDAITENNTKIEEYFSDMERNTHSEEGKRALEELKAARAGVANEGLQPGVQAVKDGQYNEAGVILSKKVHPLLDAALVKGHAIADRENHAANADFQAAMSAAHTYEMLLIGGVLFMLLTAGGLGYSIISGVSRSTGNMRDQMSRTASDGDLSRRVTVYGTDEVAQAALAYNGLIDGFSMIIRQVGSSAGTVSSTAANLSAASLQISQGSQAQTEAAASTAAAVEQITVSISSVASNTDDVRKLSEKSLQQTQLGNQNITGMISEIERVQNAVKLIAGSVSEFVDSTRAIAGMTQQVKDIADQTNLLALNAAIEAARAGEQGRGFAVVADEVRKLAEKSAQSANEIDRVTNSLNQKSTQVEATVQSGLRSLLATQEQVERVSSVLTEAGVLVEQSSHGVSDIAASVNEQSIASSEIARNVERIAQMSEENYAAVESNTHEIVRLEQLARELQSAVNRFKV</sequence>
<dbReference type="FunFam" id="1.10.287.950:FF:000001">
    <property type="entry name" value="Methyl-accepting chemotaxis sensory transducer"/>
    <property type="match status" value="1"/>
</dbReference>